<feature type="region of interest" description="Disordered" evidence="1">
    <location>
        <begin position="1"/>
        <end position="89"/>
    </location>
</feature>
<protein>
    <recommendedName>
        <fullName evidence="2">Retrotransposon gag domain-containing protein</fullName>
    </recommendedName>
</protein>
<dbReference type="PANTHER" id="PTHR33223">
    <property type="entry name" value="CCHC-TYPE DOMAIN-CONTAINING PROTEIN"/>
    <property type="match status" value="1"/>
</dbReference>
<feature type="compositionally biased region" description="Polar residues" evidence="1">
    <location>
        <begin position="1"/>
        <end position="11"/>
    </location>
</feature>
<dbReference type="Pfam" id="PF03732">
    <property type="entry name" value="Retrotrans_gag"/>
    <property type="match status" value="1"/>
</dbReference>
<name>A0A426XAI3_ENSVE</name>
<dbReference type="Proteomes" id="UP000287651">
    <property type="component" value="Unassembled WGS sequence"/>
</dbReference>
<dbReference type="InterPro" id="IPR005162">
    <property type="entry name" value="Retrotrans_gag_dom"/>
</dbReference>
<dbReference type="AlphaFoldDB" id="A0A426XAI3"/>
<proteinExistence type="predicted"/>
<feature type="compositionally biased region" description="Low complexity" evidence="1">
    <location>
        <begin position="308"/>
        <end position="321"/>
    </location>
</feature>
<evidence type="ECO:0000313" key="3">
    <source>
        <dbReference type="EMBL" id="RRT36501.1"/>
    </source>
</evidence>
<organism evidence="3 4">
    <name type="scientific">Ensete ventricosum</name>
    <name type="common">Abyssinian banana</name>
    <name type="synonym">Musa ensete</name>
    <dbReference type="NCBI Taxonomy" id="4639"/>
    <lineage>
        <taxon>Eukaryota</taxon>
        <taxon>Viridiplantae</taxon>
        <taxon>Streptophyta</taxon>
        <taxon>Embryophyta</taxon>
        <taxon>Tracheophyta</taxon>
        <taxon>Spermatophyta</taxon>
        <taxon>Magnoliopsida</taxon>
        <taxon>Liliopsida</taxon>
        <taxon>Zingiberales</taxon>
        <taxon>Musaceae</taxon>
        <taxon>Ensete</taxon>
    </lineage>
</organism>
<evidence type="ECO:0000256" key="1">
    <source>
        <dbReference type="SAM" id="MobiDB-lite"/>
    </source>
</evidence>
<feature type="compositionally biased region" description="Polar residues" evidence="1">
    <location>
        <begin position="24"/>
        <end position="34"/>
    </location>
</feature>
<accession>A0A426XAI3</accession>
<feature type="region of interest" description="Disordered" evidence="1">
    <location>
        <begin position="377"/>
        <end position="410"/>
    </location>
</feature>
<gene>
    <name evidence="3" type="ORF">B296_00025869</name>
</gene>
<feature type="region of interest" description="Disordered" evidence="1">
    <location>
        <begin position="281"/>
        <end position="352"/>
    </location>
</feature>
<feature type="compositionally biased region" description="Basic and acidic residues" evidence="1">
    <location>
        <begin position="281"/>
        <end position="307"/>
    </location>
</feature>
<sequence>MSQERPTSNPNAEHPGGSIHVFPPTSQSPLSLASLNWPRHQPTNFRTSLGRQCGRKHPNQGRPKGNTPEEHPAHRSRPPSRTPTSRFRLPALESYGGSTDLTEHGTAFRAQMALYDTSDALMCYTFPTTLRGSAQMWYSRIKPFFISSFDQFAKEFERNFIASSYLRPTIASLLGLTQGNDEPLAQFVSIFSGEIRRMPDTHPTLAIQAFLMGLWPSRFFWSLIERPLSTVPEITKVGSRDKRRYYHFHRDYGHDTEECNDLRNQIEDLIRQEHLHRFIQDRRASEERPHRDKNPSPRPDRSIEKQIDVIVSSSTSGGDSSSARKSYARPAVEKRSRRSQDPRITFGEGDDVYSNHDDALVISAQIANARVKRVMMGTGIPDQGRGRRSLKRPPGIQAVLSDSNHASKKT</sequence>
<feature type="domain" description="Retrotransposon gag" evidence="2">
    <location>
        <begin position="126"/>
        <end position="216"/>
    </location>
</feature>
<dbReference type="PANTHER" id="PTHR33223:SF10">
    <property type="entry name" value="AMINOTRANSFERASE-LIKE PLANT MOBILE DOMAIN-CONTAINING PROTEIN"/>
    <property type="match status" value="1"/>
</dbReference>
<evidence type="ECO:0000259" key="2">
    <source>
        <dbReference type="Pfam" id="PF03732"/>
    </source>
</evidence>
<evidence type="ECO:0000313" key="4">
    <source>
        <dbReference type="Proteomes" id="UP000287651"/>
    </source>
</evidence>
<comment type="caution">
    <text evidence="3">The sequence shown here is derived from an EMBL/GenBank/DDBJ whole genome shotgun (WGS) entry which is preliminary data.</text>
</comment>
<feature type="compositionally biased region" description="Polar residues" evidence="1">
    <location>
        <begin position="41"/>
        <end position="50"/>
    </location>
</feature>
<reference evidence="3 4" key="1">
    <citation type="journal article" date="2014" name="Agronomy (Basel)">
        <title>A Draft Genome Sequence for Ensete ventricosum, the Drought-Tolerant Tree Against Hunger.</title>
        <authorList>
            <person name="Harrison J."/>
            <person name="Moore K.A."/>
            <person name="Paszkiewicz K."/>
            <person name="Jones T."/>
            <person name="Grant M."/>
            <person name="Ambacheew D."/>
            <person name="Muzemil S."/>
            <person name="Studholme D.J."/>
        </authorList>
    </citation>
    <scope>NUCLEOTIDE SEQUENCE [LARGE SCALE GENOMIC DNA]</scope>
</reference>
<dbReference type="EMBL" id="AMZH03023506">
    <property type="protein sequence ID" value="RRT36501.1"/>
    <property type="molecule type" value="Genomic_DNA"/>
</dbReference>
<feature type="compositionally biased region" description="Basic and acidic residues" evidence="1">
    <location>
        <begin position="331"/>
        <end position="341"/>
    </location>
</feature>